<name>A0A7X5R183_9MICO</name>
<dbReference type="SMART" id="SM00271">
    <property type="entry name" value="DnaJ"/>
    <property type="match status" value="1"/>
</dbReference>
<dbReference type="InterPro" id="IPR052276">
    <property type="entry name" value="Diphthamide-biosynth_chaperone"/>
</dbReference>
<dbReference type="Gene3D" id="1.10.287.110">
    <property type="entry name" value="DnaJ domain"/>
    <property type="match status" value="1"/>
</dbReference>
<proteinExistence type="predicted"/>
<gene>
    <name evidence="3" type="ORF">FHX76_001505</name>
</gene>
<dbReference type="InterPro" id="IPR018253">
    <property type="entry name" value="DnaJ_domain_CS"/>
</dbReference>
<dbReference type="EMBL" id="JAAMOX010000001">
    <property type="protein sequence ID" value="NIH53637.1"/>
    <property type="molecule type" value="Genomic_DNA"/>
</dbReference>
<accession>A0A7X5R183</accession>
<evidence type="ECO:0000313" key="4">
    <source>
        <dbReference type="Proteomes" id="UP000541033"/>
    </source>
</evidence>
<feature type="compositionally biased region" description="Low complexity" evidence="1">
    <location>
        <begin position="72"/>
        <end position="84"/>
    </location>
</feature>
<comment type="caution">
    <text evidence="3">The sequence shown here is derived from an EMBL/GenBank/DDBJ whole genome shotgun (WGS) entry which is preliminary data.</text>
</comment>
<evidence type="ECO:0000259" key="2">
    <source>
        <dbReference type="PROSITE" id="PS50076"/>
    </source>
</evidence>
<reference evidence="3 4" key="1">
    <citation type="submission" date="2020-02" db="EMBL/GenBank/DDBJ databases">
        <title>Sequencing the genomes of 1000 actinobacteria strains.</title>
        <authorList>
            <person name="Klenk H.-P."/>
        </authorList>
    </citation>
    <scope>NUCLEOTIDE SEQUENCE [LARGE SCALE GENOMIC DNA]</scope>
    <source>
        <strain evidence="3 4">DSM 27960</strain>
    </source>
</reference>
<keyword evidence="4" id="KW-1185">Reference proteome</keyword>
<dbReference type="Proteomes" id="UP000541033">
    <property type="component" value="Unassembled WGS sequence"/>
</dbReference>
<dbReference type="RefSeq" id="WP_167149414.1">
    <property type="nucleotide sequence ID" value="NZ_JAAMOX010000001.1"/>
</dbReference>
<dbReference type="SUPFAM" id="SSF46565">
    <property type="entry name" value="Chaperone J-domain"/>
    <property type="match status" value="1"/>
</dbReference>
<evidence type="ECO:0000313" key="3">
    <source>
        <dbReference type="EMBL" id="NIH53637.1"/>
    </source>
</evidence>
<dbReference type="PROSITE" id="PS50076">
    <property type="entry name" value="DNAJ_2"/>
    <property type="match status" value="1"/>
</dbReference>
<dbReference type="AlphaFoldDB" id="A0A7X5R183"/>
<dbReference type="InterPro" id="IPR001623">
    <property type="entry name" value="DnaJ_domain"/>
</dbReference>
<organism evidence="3 4">
    <name type="scientific">Lysinibacter cavernae</name>
    <dbReference type="NCBI Taxonomy" id="1640652"/>
    <lineage>
        <taxon>Bacteria</taxon>
        <taxon>Bacillati</taxon>
        <taxon>Actinomycetota</taxon>
        <taxon>Actinomycetes</taxon>
        <taxon>Micrococcales</taxon>
        <taxon>Microbacteriaceae</taxon>
        <taxon>Lysinibacter</taxon>
    </lineage>
</organism>
<protein>
    <recommendedName>
        <fullName evidence="2">J domain-containing protein</fullName>
    </recommendedName>
</protein>
<sequence>MGESAAERTPYEVLGVAVTVSAEDLRRAYRRLARETHPDAGGTAVRFHAVQAAWELLGDEAKRSAYDRGSDPAASRARAAPAAPESGTRLRARSFGVPGREARDAYRAWMRDWAETAAGMRMEDILGWRLTPDLFEDPAVIRSAPLPARLLLARAHAAEATARTVASLGMGFSVWHDVAVPGASASGAAGASGAPTIDHVVLGATGLFAVRSADWGSEVRLVRDELTGPGLGDSEYPLRDLARNAGLLSRSLGIRFTGLLIVVPDAALPGVAAEATQSAKPLGVVVRRSVLPQLLREGLGGTERTSLGNVYEYRARLQQGIRHGA</sequence>
<dbReference type="PANTHER" id="PTHR44240">
    <property type="entry name" value="DNAJ DOMAIN (PROKARYOTIC HEAT SHOCK PROTEIN)-RELATED"/>
    <property type="match status" value="1"/>
</dbReference>
<dbReference type="PANTHER" id="PTHR44240:SF10">
    <property type="entry name" value="J DOMAIN-CONTAINING PROTEIN"/>
    <property type="match status" value="1"/>
</dbReference>
<evidence type="ECO:0000256" key="1">
    <source>
        <dbReference type="SAM" id="MobiDB-lite"/>
    </source>
</evidence>
<feature type="domain" description="J" evidence="2">
    <location>
        <begin position="9"/>
        <end position="70"/>
    </location>
</feature>
<feature type="region of interest" description="Disordered" evidence="1">
    <location>
        <begin position="65"/>
        <end position="94"/>
    </location>
</feature>
<dbReference type="InterPro" id="IPR036869">
    <property type="entry name" value="J_dom_sf"/>
</dbReference>
<dbReference type="Pfam" id="PF00226">
    <property type="entry name" value="DnaJ"/>
    <property type="match status" value="1"/>
</dbReference>
<dbReference type="PRINTS" id="PR00625">
    <property type="entry name" value="JDOMAIN"/>
</dbReference>
<dbReference type="PROSITE" id="PS00636">
    <property type="entry name" value="DNAJ_1"/>
    <property type="match status" value="1"/>
</dbReference>